<dbReference type="GO" id="GO:0060271">
    <property type="term" value="P:cilium assembly"/>
    <property type="evidence" value="ECO:0007669"/>
    <property type="project" value="InterPro"/>
</dbReference>
<dbReference type="Pfam" id="PF09773">
    <property type="entry name" value="Meckelin"/>
    <property type="match status" value="1"/>
</dbReference>
<evidence type="ECO:0008006" key="4">
    <source>
        <dbReference type="Google" id="ProtNLM"/>
    </source>
</evidence>
<organism evidence="2 3">
    <name type="scientific">Trichonephila inaurata madagascariensis</name>
    <dbReference type="NCBI Taxonomy" id="2747483"/>
    <lineage>
        <taxon>Eukaryota</taxon>
        <taxon>Metazoa</taxon>
        <taxon>Ecdysozoa</taxon>
        <taxon>Arthropoda</taxon>
        <taxon>Chelicerata</taxon>
        <taxon>Arachnida</taxon>
        <taxon>Araneae</taxon>
        <taxon>Araneomorphae</taxon>
        <taxon>Entelegynae</taxon>
        <taxon>Araneoidea</taxon>
        <taxon>Nephilidae</taxon>
        <taxon>Trichonephila</taxon>
        <taxon>Trichonephila inaurata</taxon>
    </lineage>
</organism>
<dbReference type="PANTHER" id="PTHR21274">
    <property type="entry name" value="MECKELIN"/>
    <property type="match status" value="1"/>
</dbReference>
<sequence length="697" mass="80231">MCTLLLYKIVETNACAEFRRIAKKYLLECPRKQLWLYYIDEEGEWHTEKDLYRDNVPNIFSPSLTQESSKLHIFAMKYALNGTFLGLIKIKSDDLHCTRSLQYLWKSSELFYYDLYLANNQNKSELYPIPVIIRNIVLNGEFVNMGKDMSKWRLMKFSVSYELNQESTKKSVKIAVSVLSTMAFAWSILQTYSWFRRSGKHAVDLVTLGKFLVFMSGNLSTVFFIVMFCTCLYWFSFFKRQDVIYTVLPTQVQEDFLSVYIGIAFALKAVHLIHILFVQCSIDIFYIDWERPRVRASSVSARVATTSKNVAETSTGADTKKSSGNLLKATPDKINAEMAGVSIWRTYYAANEWAEIQSKRKTSLCIQLFGVLFILNVDFTFTAQMCFENCVSCYPLKIQGFESSTLSALKLNVPPEDVHKYVPYSTCCRFALGVLVYLSVAILQVVVRKGLYERFVEDKLQQYVDLCSVSNVSVFILITKRFGYYIHGRSTHGKADVNMKEMHEFLRKEEEDLCGHRGLLPDTDQQTFQILLPPGVHDQFLRLLVPLTSYTQAADRMQGVGGRLAKVDIDRVANTHYMLNKFLSGFIDHSFKDLDYIVKDRVMLEYLLDIECYEVADRGYFYNDDGRSFSSVLFYGNESILLLFDVLLFSVIDIASSDYVLSMILTFVTAKAIQGLRRSAGRRNLVRKALVDERFLT</sequence>
<comment type="caution">
    <text evidence="2">The sequence shown here is derived from an EMBL/GenBank/DDBJ whole genome shotgun (WGS) entry which is preliminary data.</text>
</comment>
<dbReference type="OrthoDB" id="419138at2759"/>
<gene>
    <name evidence="2" type="ORF">TNIN_398982</name>
</gene>
<evidence type="ECO:0000313" key="2">
    <source>
        <dbReference type="EMBL" id="GFS38577.1"/>
    </source>
</evidence>
<dbReference type="EMBL" id="BMAV01025112">
    <property type="protein sequence ID" value="GFS38577.1"/>
    <property type="molecule type" value="Genomic_DNA"/>
</dbReference>
<feature type="transmembrane region" description="Helical" evidence="1">
    <location>
        <begin position="174"/>
        <end position="192"/>
    </location>
</feature>
<feature type="transmembrane region" description="Helical" evidence="1">
    <location>
        <begin position="212"/>
        <end position="235"/>
    </location>
</feature>
<dbReference type="InterPro" id="IPR019170">
    <property type="entry name" value="Meckelin"/>
</dbReference>
<evidence type="ECO:0000256" key="1">
    <source>
        <dbReference type="SAM" id="Phobius"/>
    </source>
</evidence>
<protein>
    <recommendedName>
        <fullName evidence="4">Meckelin</fullName>
    </recommendedName>
</protein>
<evidence type="ECO:0000313" key="3">
    <source>
        <dbReference type="Proteomes" id="UP000886998"/>
    </source>
</evidence>
<keyword evidence="3" id="KW-1185">Reference proteome</keyword>
<proteinExistence type="predicted"/>
<accession>A0A8X6M979</accession>
<keyword evidence="1" id="KW-0812">Transmembrane</keyword>
<dbReference type="PANTHER" id="PTHR21274:SF0">
    <property type="entry name" value="MECKELIN"/>
    <property type="match status" value="1"/>
</dbReference>
<feature type="transmembrane region" description="Helical" evidence="1">
    <location>
        <begin position="256"/>
        <end position="277"/>
    </location>
</feature>
<dbReference type="GO" id="GO:0036038">
    <property type="term" value="C:MKS complex"/>
    <property type="evidence" value="ECO:0007669"/>
    <property type="project" value="InterPro"/>
</dbReference>
<reference evidence="2" key="1">
    <citation type="submission" date="2020-08" db="EMBL/GenBank/DDBJ databases">
        <title>Multicomponent nature underlies the extraordinary mechanical properties of spider dragline silk.</title>
        <authorList>
            <person name="Kono N."/>
            <person name="Nakamura H."/>
            <person name="Mori M."/>
            <person name="Yoshida Y."/>
            <person name="Ohtoshi R."/>
            <person name="Malay A.D."/>
            <person name="Moran D.A.P."/>
            <person name="Tomita M."/>
            <person name="Numata K."/>
            <person name="Arakawa K."/>
        </authorList>
    </citation>
    <scope>NUCLEOTIDE SEQUENCE</scope>
</reference>
<dbReference type="Proteomes" id="UP000886998">
    <property type="component" value="Unassembled WGS sequence"/>
</dbReference>
<name>A0A8X6M979_9ARAC</name>
<dbReference type="AlphaFoldDB" id="A0A8X6M979"/>
<keyword evidence="1" id="KW-0472">Membrane</keyword>
<keyword evidence="1" id="KW-1133">Transmembrane helix</keyword>